<dbReference type="Proteomes" id="UP000017559">
    <property type="component" value="Unassembled WGS sequence"/>
</dbReference>
<gene>
    <name evidence="5" type="ORF">Moror_2367</name>
</gene>
<evidence type="ECO:0000256" key="4">
    <source>
        <dbReference type="RuleBase" id="RU000363"/>
    </source>
</evidence>
<dbReference type="OrthoDB" id="1274115at2759"/>
<proteinExistence type="inferred from homology"/>
<evidence type="ECO:0000313" key="6">
    <source>
        <dbReference type="Proteomes" id="UP000017559"/>
    </source>
</evidence>
<accession>V2WG78</accession>
<dbReference type="EMBL" id="AWSO01001007">
    <property type="protein sequence ID" value="ESK85843.1"/>
    <property type="molecule type" value="Genomic_DNA"/>
</dbReference>
<dbReference type="PANTHER" id="PTHR43976:SF16">
    <property type="entry name" value="SHORT-CHAIN DEHYDROGENASE_REDUCTASE FAMILY PROTEIN"/>
    <property type="match status" value="1"/>
</dbReference>
<evidence type="ECO:0000313" key="5">
    <source>
        <dbReference type="EMBL" id="ESK85843.1"/>
    </source>
</evidence>
<sequence>MSRPSTDTGTPQQPRVWLITGASSGFGLEITKLALRNGDIAIATYRSSSEPPILASLKSSKLLLLRCDVTSSTDVNQVFSTAEKTFGRIDVVFNNAGITLLGEIEGTPEDKAREMFDVNFWGMSHISREAVRVFRDVNRVKGGRLLNVSSGAGVVPNAGIGYYSASKHALEGFTEALAKEMDPAWNIKITILEPGAFKTRAHTDNTTSFPSHPAYSDNPNLASNQVRQWFSDRSGITGDPVLAAKRIYEFVEADEAEIPMRLQLGDDSWYGIKAKLEGVIQEQHKFEKWSKGLALSHK</sequence>
<dbReference type="SUPFAM" id="SSF51735">
    <property type="entry name" value="NAD(P)-binding Rossmann-fold domains"/>
    <property type="match status" value="1"/>
</dbReference>
<keyword evidence="3" id="KW-0560">Oxidoreductase</keyword>
<dbReference type="InterPro" id="IPR036291">
    <property type="entry name" value="NAD(P)-bd_dom_sf"/>
</dbReference>
<dbReference type="AlphaFoldDB" id="V2WG78"/>
<name>V2WG78_MONRO</name>
<comment type="similarity">
    <text evidence="1 4">Belongs to the short-chain dehydrogenases/reductases (SDR) family.</text>
</comment>
<dbReference type="CDD" id="cd05374">
    <property type="entry name" value="17beta-HSD-like_SDR_c"/>
    <property type="match status" value="1"/>
</dbReference>
<evidence type="ECO:0000256" key="3">
    <source>
        <dbReference type="ARBA" id="ARBA00023002"/>
    </source>
</evidence>
<reference evidence="5 6" key="1">
    <citation type="journal article" date="2014" name="BMC Genomics">
        <title>Genome and secretome analysis of the hemibiotrophic fungal pathogen, Moniliophthora roreri, which causes frosty pod rot disease of cacao: mechanisms of the biotrophic and necrotrophic phases.</title>
        <authorList>
            <person name="Meinhardt L.W."/>
            <person name="Costa G.G.L."/>
            <person name="Thomazella D.P.T."/>
            <person name="Teixeira P.J.P.L."/>
            <person name="Carazzolle M.F."/>
            <person name="Schuster S.C."/>
            <person name="Carlson J.E."/>
            <person name="Guiltinan M.J."/>
            <person name="Mieczkowski P."/>
            <person name="Farmer A."/>
            <person name="Ramaraj T."/>
            <person name="Crozier J."/>
            <person name="Davis R.E."/>
            <person name="Shao J."/>
            <person name="Melnick R.L."/>
            <person name="Pereira G.A.G."/>
            <person name="Bailey B.A."/>
        </authorList>
    </citation>
    <scope>NUCLEOTIDE SEQUENCE [LARGE SCALE GENOMIC DNA]</scope>
    <source>
        <strain evidence="5 6">MCA 2997</strain>
    </source>
</reference>
<dbReference type="GO" id="GO:0016491">
    <property type="term" value="F:oxidoreductase activity"/>
    <property type="evidence" value="ECO:0007669"/>
    <property type="project" value="UniProtKB-KW"/>
</dbReference>
<dbReference type="PANTHER" id="PTHR43976">
    <property type="entry name" value="SHORT CHAIN DEHYDROGENASE"/>
    <property type="match status" value="1"/>
</dbReference>
<keyword evidence="6" id="KW-1185">Reference proteome</keyword>
<evidence type="ECO:0000256" key="1">
    <source>
        <dbReference type="ARBA" id="ARBA00006484"/>
    </source>
</evidence>
<dbReference type="InterPro" id="IPR002347">
    <property type="entry name" value="SDR_fam"/>
</dbReference>
<organism evidence="5 6">
    <name type="scientific">Moniliophthora roreri (strain MCA 2997)</name>
    <name type="common">Cocoa frosty pod rot fungus</name>
    <name type="synonym">Crinipellis roreri</name>
    <dbReference type="NCBI Taxonomy" id="1381753"/>
    <lineage>
        <taxon>Eukaryota</taxon>
        <taxon>Fungi</taxon>
        <taxon>Dikarya</taxon>
        <taxon>Basidiomycota</taxon>
        <taxon>Agaricomycotina</taxon>
        <taxon>Agaricomycetes</taxon>
        <taxon>Agaricomycetidae</taxon>
        <taxon>Agaricales</taxon>
        <taxon>Marasmiineae</taxon>
        <taxon>Marasmiaceae</taxon>
        <taxon>Moniliophthora</taxon>
    </lineage>
</organism>
<keyword evidence="2" id="KW-0521">NADP</keyword>
<evidence type="ECO:0000256" key="2">
    <source>
        <dbReference type="ARBA" id="ARBA00022857"/>
    </source>
</evidence>
<dbReference type="KEGG" id="mrr:Moror_2367"/>
<comment type="caution">
    <text evidence="5">The sequence shown here is derived from an EMBL/GenBank/DDBJ whole genome shotgun (WGS) entry which is preliminary data.</text>
</comment>
<protein>
    <submittedName>
        <fullName evidence="5">NAD(P)-bindingprotein</fullName>
    </submittedName>
</protein>
<dbReference type="PRINTS" id="PR00080">
    <property type="entry name" value="SDRFAMILY"/>
</dbReference>
<dbReference type="PROSITE" id="PS00061">
    <property type="entry name" value="ADH_SHORT"/>
    <property type="match status" value="1"/>
</dbReference>
<dbReference type="HOGENOM" id="CLU_010194_2_9_1"/>
<dbReference type="Gene3D" id="3.40.50.720">
    <property type="entry name" value="NAD(P)-binding Rossmann-like Domain"/>
    <property type="match status" value="1"/>
</dbReference>
<dbReference type="InterPro" id="IPR051911">
    <property type="entry name" value="SDR_oxidoreductase"/>
</dbReference>
<dbReference type="InterPro" id="IPR020904">
    <property type="entry name" value="Sc_DH/Rdtase_CS"/>
</dbReference>
<dbReference type="Pfam" id="PF00106">
    <property type="entry name" value="adh_short"/>
    <property type="match status" value="1"/>
</dbReference>
<dbReference type="PRINTS" id="PR00081">
    <property type="entry name" value="GDHRDH"/>
</dbReference>